<accession>K0R445</accession>
<sequence length="346" mass="36641">MSDDHKSASASESVKYVDHTYRDYSTYLQNGGQLIKHKKSDKNFPVKMHRILSNPMYSHIITWMQIRELHEAANGVELQAPLRFGARRGMLLPRGVPQGHAGADLFHQKTAPERRQVYEVPTGRAWISAHYPVPPPNRMVPGGFQFPLAPGAPPGAAPGGAPGQDTPPQPFSPTAGGYPSGMPPGHPPPGAPTGHPPQGFPPQPPGYPPQGYPPYPPYGYPPQGQYPGYPPHYPPYGQPPYWPGHPGAQQPPDAAEAPSAAAPAGTAATSETPADDVPAAPSQQEEASDKAEVGDADGSAPAAAKSNGVKKEDPDVESAKKDEVIAKNEATETESTVVEAEEPAEV</sequence>
<organism evidence="2 3">
    <name type="scientific">Thalassiosira oceanica</name>
    <name type="common">Marine diatom</name>
    <dbReference type="NCBI Taxonomy" id="159749"/>
    <lineage>
        <taxon>Eukaryota</taxon>
        <taxon>Sar</taxon>
        <taxon>Stramenopiles</taxon>
        <taxon>Ochrophyta</taxon>
        <taxon>Bacillariophyta</taxon>
        <taxon>Coscinodiscophyceae</taxon>
        <taxon>Thalassiosirophycidae</taxon>
        <taxon>Thalassiosirales</taxon>
        <taxon>Thalassiosiraceae</taxon>
        <taxon>Thalassiosira</taxon>
    </lineage>
</organism>
<reference evidence="2 3" key="1">
    <citation type="journal article" date="2012" name="Genome Biol.">
        <title>Genome and low-iron response of an oceanic diatom adapted to chronic iron limitation.</title>
        <authorList>
            <person name="Lommer M."/>
            <person name="Specht M."/>
            <person name="Roy A.S."/>
            <person name="Kraemer L."/>
            <person name="Andreson R."/>
            <person name="Gutowska M.A."/>
            <person name="Wolf J."/>
            <person name="Bergner S.V."/>
            <person name="Schilhabel M.B."/>
            <person name="Klostermeier U.C."/>
            <person name="Beiko R.G."/>
            <person name="Rosenstiel P."/>
            <person name="Hippler M."/>
            <person name="Laroche J."/>
        </authorList>
    </citation>
    <scope>NUCLEOTIDE SEQUENCE [LARGE SCALE GENOMIC DNA]</scope>
    <source>
        <strain evidence="2 3">CCMP1005</strain>
    </source>
</reference>
<dbReference type="Proteomes" id="UP000266841">
    <property type="component" value="Unassembled WGS sequence"/>
</dbReference>
<gene>
    <name evidence="2" type="ORF">THAOC_34087</name>
</gene>
<feature type="compositionally biased region" description="Low complexity" evidence="1">
    <location>
        <begin position="244"/>
        <end position="272"/>
    </location>
</feature>
<comment type="caution">
    <text evidence="2">The sequence shown here is derived from an EMBL/GenBank/DDBJ whole genome shotgun (WGS) entry which is preliminary data.</text>
</comment>
<evidence type="ECO:0000313" key="2">
    <source>
        <dbReference type="EMBL" id="EJK47215.1"/>
    </source>
</evidence>
<evidence type="ECO:0000256" key="1">
    <source>
        <dbReference type="SAM" id="MobiDB-lite"/>
    </source>
</evidence>
<dbReference type="EMBL" id="AGNL01047216">
    <property type="protein sequence ID" value="EJK47215.1"/>
    <property type="molecule type" value="Genomic_DNA"/>
</dbReference>
<protein>
    <submittedName>
        <fullName evidence="2">Uncharacterized protein</fullName>
    </submittedName>
</protein>
<evidence type="ECO:0000313" key="3">
    <source>
        <dbReference type="Proteomes" id="UP000266841"/>
    </source>
</evidence>
<feature type="compositionally biased region" description="Pro residues" evidence="1">
    <location>
        <begin position="181"/>
        <end position="220"/>
    </location>
</feature>
<dbReference type="AlphaFoldDB" id="K0R445"/>
<proteinExistence type="predicted"/>
<feature type="compositionally biased region" description="Pro residues" evidence="1">
    <location>
        <begin position="228"/>
        <end position="243"/>
    </location>
</feature>
<keyword evidence="3" id="KW-1185">Reference proteome</keyword>
<feature type="region of interest" description="Disordered" evidence="1">
    <location>
        <begin position="142"/>
        <end position="346"/>
    </location>
</feature>
<name>K0R445_THAOC</name>
<feature type="compositionally biased region" description="Basic and acidic residues" evidence="1">
    <location>
        <begin position="309"/>
        <end position="330"/>
    </location>
</feature>